<evidence type="ECO:0000256" key="10">
    <source>
        <dbReference type="ARBA" id="ARBA00047707"/>
    </source>
</evidence>
<sequence>MSFAFTSNCAFEESTRKWIVKVRNDGGEYSGNVKEYSGRFLVVETGEFGDAFIPNVSGIESFNGEIMHSTQYKNGEKFKAKNVLVVGSGNSGMEIALDAANCGAKTSIIIRSPVIVELVHHLDTCIRTWFSYLLLRYTTQIVKCEFK</sequence>
<dbReference type="SMR" id="A0A1J6IET4"/>
<evidence type="ECO:0000256" key="2">
    <source>
        <dbReference type="ARBA" id="ARBA00004814"/>
    </source>
</evidence>
<dbReference type="EMBL" id="MJEQ01037187">
    <property type="protein sequence ID" value="OIT03406.1"/>
    <property type="molecule type" value="Genomic_DNA"/>
</dbReference>
<evidence type="ECO:0000256" key="5">
    <source>
        <dbReference type="ARBA" id="ARBA00022827"/>
    </source>
</evidence>
<keyword evidence="7" id="KW-0560">Oxidoreductase</keyword>
<comment type="pathway">
    <text evidence="2">Plant hormone metabolism; auxin biosynthesis.</text>
</comment>
<evidence type="ECO:0000313" key="12">
    <source>
        <dbReference type="Proteomes" id="UP000187609"/>
    </source>
</evidence>
<dbReference type="Proteomes" id="UP000187609">
    <property type="component" value="Unassembled WGS sequence"/>
</dbReference>
<evidence type="ECO:0000313" key="11">
    <source>
        <dbReference type="EMBL" id="OIT03406.1"/>
    </source>
</evidence>
<reference evidence="11" key="1">
    <citation type="submission" date="2016-11" db="EMBL/GenBank/DDBJ databases">
        <title>The genome of Nicotiana attenuata.</title>
        <authorList>
            <person name="Xu S."/>
            <person name="Brockmoeller T."/>
            <person name="Gaquerel E."/>
            <person name="Navarro A."/>
            <person name="Kuhl H."/>
            <person name="Gase K."/>
            <person name="Ling Z."/>
            <person name="Zhou W."/>
            <person name="Kreitzer C."/>
            <person name="Stanke M."/>
            <person name="Tang H."/>
            <person name="Lyons E."/>
            <person name="Pandey P."/>
            <person name="Pandey S.P."/>
            <person name="Timmermann B."/>
            <person name="Baldwin I.T."/>
        </authorList>
    </citation>
    <scope>NUCLEOTIDE SEQUENCE [LARGE SCALE GENOMIC DNA]</scope>
    <source>
        <strain evidence="11">UT</strain>
    </source>
</reference>
<dbReference type="Gene3D" id="3.50.50.60">
    <property type="entry name" value="FAD/NAD(P)-binding domain"/>
    <property type="match status" value="1"/>
</dbReference>
<comment type="catalytic activity">
    <reaction evidence="10">
        <text>indole-3-pyruvate + NADPH + O2 + H(+) = (indol-3-yl)acetate + CO2 + NADP(+) + H2O</text>
        <dbReference type="Rhea" id="RHEA:34331"/>
        <dbReference type="ChEBI" id="CHEBI:15377"/>
        <dbReference type="ChEBI" id="CHEBI:15378"/>
        <dbReference type="ChEBI" id="CHEBI:15379"/>
        <dbReference type="ChEBI" id="CHEBI:16526"/>
        <dbReference type="ChEBI" id="CHEBI:17640"/>
        <dbReference type="ChEBI" id="CHEBI:30854"/>
        <dbReference type="ChEBI" id="CHEBI:57783"/>
        <dbReference type="ChEBI" id="CHEBI:58349"/>
        <dbReference type="EC" id="1.14.13.168"/>
    </reaction>
</comment>
<dbReference type="InterPro" id="IPR036188">
    <property type="entry name" value="FAD/NAD-bd_sf"/>
</dbReference>
<keyword evidence="12" id="KW-1185">Reference proteome</keyword>
<dbReference type="InterPro" id="IPR050982">
    <property type="entry name" value="Auxin_biosynth/cation_transpt"/>
</dbReference>
<dbReference type="STRING" id="49451.A0A1J6IET4"/>
<protein>
    <recommendedName>
        <fullName evidence="9">indole-3-pyruvate monooxygenase</fullName>
        <ecNumber evidence="9">1.14.13.168</ecNumber>
    </recommendedName>
</protein>
<dbReference type="Pfam" id="PF13738">
    <property type="entry name" value="Pyr_redox_3"/>
    <property type="match status" value="1"/>
</dbReference>
<comment type="similarity">
    <text evidence="3">Belongs to the FMO family.</text>
</comment>
<dbReference type="GO" id="GO:0103075">
    <property type="term" value="F:indole-3-pyruvate monooxygenase activity"/>
    <property type="evidence" value="ECO:0007669"/>
    <property type="project" value="UniProtKB-EC"/>
</dbReference>
<dbReference type="Gramene" id="OIT03406">
    <property type="protein sequence ID" value="OIT03406"/>
    <property type="gene ID" value="A4A49_15052"/>
</dbReference>
<evidence type="ECO:0000256" key="6">
    <source>
        <dbReference type="ARBA" id="ARBA00022857"/>
    </source>
</evidence>
<evidence type="ECO:0000256" key="1">
    <source>
        <dbReference type="ARBA" id="ARBA00001974"/>
    </source>
</evidence>
<keyword evidence="4" id="KW-0285">Flavoprotein</keyword>
<dbReference type="AlphaFoldDB" id="A0A1J6IET4"/>
<keyword evidence="8" id="KW-0073">Auxin biosynthesis</keyword>
<dbReference type="SUPFAM" id="SSF51905">
    <property type="entry name" value="FAD/NAD(P)-binding domain"/>
    <property type="match status" value="1"/>
</dbReference>
<evidence type="ECO:0000256" key="9">
    <source>
        <dbReference type="ARBA" id="ARBA00039148"/>
    </source>
</evidence>
<organism evidence="11 12">
    <name type="scientific">Nicotiana attenuata</name>
    <name type="common">Coyote tobacco</name>
    <dbReference type="NCBI Taxonomy" id="49451"/>
    <lineage>
        <taxon>Eukaryota</taxon>
        <taxon>Viridiplantae</taxon>
        <taxon>Streptophyta</taxon>
        <taxon>Embryophyta</taxon>
        <taxon>Tracheophyta</taxon>
        <taxon>Spermatophyta</taxon>
        <taxon>Magnoliopsida</taxon>
        <taxon>eudicotyledons</taxon>
        <taxon>Gunneridae</taxon>
        <taxon>Pentapetalae</taxon>
        <taxon>asterids</taxon>
        <taxon>lamiids</taxon>
        <taxon>Solanales</taxon>
        <taxon>Solanaceae</taxon>
        <taxon>Nicotianoideae</taxon>
        <taxon>Nicotianeae</taxon>
        <taxon>Nicotiana</taxon>
    </lineage>
</organism>
<dbReference type="GO" id="GO:0009851">
    <property type="term" value="P:auxin biosynthetic process"/>
    <property type="evidence" value="ECO:0007669"/>
    <property type="project" value="UniProtKB-KW"/>
</dbReference>
<dbReference type="GO" id="GO:0050660">
    <property type="term" value="F:flavin adenine dinucleotide binding"/>
    <property type="evidence" value="ECO:0007669"/>
    <property type="project" value="TreeGrafter"/>
</dbReference>
<dbReference type="PANTHER" id="PTHR43539:SF42">
    <property type="entry name" value="OS01G0273800 PROTEIN"/>
    <property type="match status" value="1"/>
</dbReference>
<keyword evidence="11" id="KW-0503">Monooxygenase</keyword>
<dbReference type="EC" id="1.14.13.168" evidence="9"/>
<gene>
    <name evidence="11" type="primary">YUC10_0</name>
    <name evidence="11" type="ORF">A4A49_15052</name>
</gene>
<comment type="cofactor">
    <cofactor evidence="1">
        <name>FAD</name>
        <dbReference type="ChEBI" id="CHEBI:57692"/>
    </cofactor>
</comment>
<keyword evidence="5" id="KW-0274">FAD</keyword>
<name>A0A1J6IET4_NICAT</name>
<evidence type="ECO:0000256" key="3">
    <source>
        <dbReference type="ARBA" id="ARBA00009183"/>
    </source>
</evidence>
<accession>A0A1J6IET4</accession>
<evidence type="ECO:0000256" key="7">
    <source>
        <dbReference type="ARBA" id="ARBA00023002"/>
    </source>
</evidence>
<dbReference type="OMA" id="NCAFEES"/>
<evidence type="ECO:0000256" key="8">
    <source>
        <dbReference type="ARBA" id="ARBA00023070"/>
    </source>
</evidence>
<keyword evidence="6" id="KW-0521">NADP</keyword>
<comment type="caution">
    <text evidence="11">The sequence shown here is derived from an EMBL/GenBank/DDBJ whole genome shotgun (WGS) entry which is preliminary data.</text>
</comment>
<dbReference type="PANTHER" id="PTHR43539">
    <property type="entry name" value="FLAVIN-BINDING MONOOXYGENASE-LIKE PROTEIN (AFU_ORTHOLOGUE AFUA_4G09220)"/>
    <property type="match status" value="1"/>
</dbReference>
<proteinExistence type="inferred from homology"/>
<evidence type="ECO:0000256" key="4">
    <source>
        <dbReference type="ARBA" id="ARBA00022630"/>
    </source>
</evidence>